<dbReference type="SUPFAM" id="SSF47203">
    <property type="entry name" value="Acyl-CoA dehydrogenase C-terminal domain-like"/>
    <property type="match status" value="1"/>
</dbReference>
<dbReference type="Gene3D" id="1.20.140.10">
    <property type="entry name" value="Butyryl-CoA Dehydrogenase, subunit A, domain 3"/>
    <property type="match status" value="1"/>
</dbReference>
<dbReference type="InterPro" id="IPR036250">
    <property type="entry name" value="AcylCo_DH-like_C"/>
</dbReference>
<dbReference type="PANTHER" id="PTHR43831:SF1">
    <property type="entry name" value="ISOBUTYRYL-COA DEHYDROGENASE, MITOCHONDRIAL"/>
    <property type="match status" value="1"/>
</dbReference>
<dbReference type="EMBL" id="JBHUFV010000007">
    <property type="protein sequence ID" value="MFD1930978.1"/>
    <property type="molecule type" value="Genomic_DNA"/>
</dbReference>
<evidence type="ECO:0000256" key="1">
    <source>
        <dbReference type="ARBA" id="ARBA00001974"/>
    </source>
</evidence>
<accession>A0ABW4SN30</accession>
<protein>
    <submittedName>
        <fullName evidence="9">Acyl-CoA dehydrogenase family protein</fullName>
        <ecNumber evidence="9">1.-.-.-</ecNumber>
    </submittedName>
</protein>
<evidence type="ECO:0000259" key="6">
    <source>
        <dbReference type="Pfam" id="PF00441"/>
    </source>
</evidence>
<dbReference type="InterPro" id="IPR009075">
    <property type="entry name" value="AcylCo_DH/oxidase_C"/>
</dbReference>
<proteinExistence type="inferred from homology"/>
<keyword evidence="5 9" id="KW-0560">Oxidoreductase</keyword>
<evidence type="ECO:0000259" key="8">
    <source>
        <dbReference type="Pfam" id="PF02771"/>
    </source>
</evidence>
<name>A0ABW4SN30_9ACTN</name>
<comment type="cofactor">
    <cofactor evidence="1 5">
        <name>FAD</name>
        <dbReference type="ChEBI" id="CHEBI:57692"/>
    </cofactor>
</comment>
<gene>
    <name evidence="9" type="ORF">ACFSKW_05745</name>
</gene>
<dbReference type="InterPro" id="IPR013786">
    <property type="entry name" value="AcylCoA_DH/ox_N"/>
</dbReference>
<dbReference type="InterPro" id="IPR006091">
    <property type="entry name" value="Acyl-CoA_Oxase/DH_mid-dom"/>
</dbReference>
<dbReference type="Pfam" id="PF00441">
    <property type="entry name" value="Acyl-CoA_dh_1"/>
    <property type="match status" value="1"/>
</dbReference>
<feature type="domain" description="Acyl-CoA oxidase/dehydrogenase middle" evidence="7">
    <location>
        <begin position="110"/>
        <end position="201"/>
    </location>
</feature>
<dbReference type="InterPro" id="IPR037069">
    <property type="entry name" value="AcylCoA_DH/ox_N_sf"/>
</dbReference>
<dbReference type="PANTHER" id="PTHR43831">
    <property type="entry name" value="ISOBUTYRYL-COA DEHYDROGENASE"/>
    <property type="match status" value="1"/>
</dbReference>
<evidence type="ECO:0000256" key="2">
    <source>
        <dbReference type="ARBA" id="ARBA00009347"/>
    </source>
</evidence>
<dbReference type="EC" id="1.-.-.-" evidence="9"/>
<dbReference type="InterPro" id="IPR009100">
    <property type="entry name" value="AcylCoA_DH/oxidase_NM_dom_sf"/>
</dbReference>
<organism evidence="9 10">
    <name type="scientific">Nonomuraea mangrovi</name>
    <dbReference type="NCBI Taxonomy" id="2316207"/>
    <lineage>
        <taxon>Bacteria</taxon>
        <taxon>Bacillati</taxon>
        <taxon>Actinomycetota</taxon>
        <taxon>Actinomycetes</taxon>
        <taxon>Streptosporangiales</taxon>
        <taxon>Streptosporangiaceae</taxon>
        <taxon>Nonomuraea</taxon>
    </lineage>
</organism>
<dbReference type="CDD" id="cd00567">
    <property type="entry name" value="ACAD"/>
    <property type="match status" value="1"/>
</dbReference>
<feature type="domain" description="Acyl-CoA dehydrogenase/oxidase C-terminal" evidence="6">
    <location>
        <begin position="214"/>
        <end position="363"/>
    </location>
</feature>
<evidence type="ECO:0000313" key="10">
    <source>
        <dbReference type="Proteomes" id="UP001597368"/>
    </source>
</evidence>
<dbReference type="InterPro" id="IPR046373">
    <property type="entry name" value="Acyl-CoA_Oxase/DH_mid-dom_sf"/>
</dbReference>
<keyword evidence="4 5" id="KW-0274">FAD</keyword>
<keyword evidence="10" id="KW-1185">Reference proteome</keyword>
<dbReference type="PIRSF" id="PIRSF016578">
    <property type="entry name" value="HsaA"/>
    <property type="match status" value="1"/>
</dbReference>
<dbReference type="GO" id="GO:0016491">
    <property type="term" value="F:oxidoreductase activity"/>
    <property type="evidence" value="ECO:0007669"/>
    <property type="project" value="UniProtKB-KW"/>
</dbReference>
<feature type="domain" description="Acyl-CoA dehydrogenase/oxidase N-terminal" evidence="8">
    <location>
        <begin position="15"/>
        <end position="104"/>
    </location>
</feature>
<dbReference type="Pfam" id="PF02770">
    <property type="entry name" value="Acyl-CoA_dh_M"/>
    <property type="match status" value="1"/>
</dbReference>
<comment type="caution">
    <text evidence="9">The sequence shown here is derived from an EMBL/GenBank/DDBJ whole genome shotgun (WGS) entry which is preliminary data.</text>
</comment>
<evidence type="ECO:0000313" key="9">
    <source>
        <dbReference type="EMBL" id="MFD1930978.1"/>
    </source>
</evidence>
<dbReference type="Gene3D" id="2.40.110.10">
    <property type="entry name" value="Butyryl-CoA Dehydrogenase, subunit A, domain 2"/>
    <property type="match status" value="1"/>
</dbReference>
<evidence type="ECO:0000256" key="4">
    <source>
        <dbReference type="ARBA" id="ARBA00022827"/>
    </source>
</evidence>
<evidence type="ECO:0000256" key="3">
    <source>
        <dbReference type="ARBA" id="ARBA00022630"/>
    </source>
</evidence>
<dbReference type="SUPFAM" id="SSF56645">
    <property type="entry name" value="Acyl-CoA dehydrogenase NM domain-like"/>
    <property type="match status" value="1"/>
</dbReference>
<keyword evidence="3 5" id="KW-0285">Flavoprotein</keyword>
<dbReference type="InterPro" id="IPR052547">
    <property type="entry name" value="Mito_Isobutyryl-CoADH"/>
</dbReference>
<sequence>MDLSDRLEPVLDSARQSAREVDADGSFPVQALDALRRSGLLGLTLPPREGGLGGGPEDLVEVLSALAAVCGSTAMVYLMHVSAAMAVAAAPPAGHPSLLPRLASDSLATLAFSEVGSRSHFWAPVSRAGREGDKIALRAAKSWVTSAGHAEVYVMSTLAPQADEGAVDLYVVLADSPGVEVAGSWRGLGLRGNASSPMRFELLAHDGDRIGEPGGGFDLMLQSVMPWFNVGNAAVSLGLAQAALDATVAHASGARFQHTGEGLADLPTIRAQLSRIALDLAMARAYVEKAARSLAAPDDSTMLHVLGVKAAANDMALRVTDTAMRVCGGAAFSEHLQLERFFRDARAGHVMAPTADVLYDFYGKAITGRELF</sequence>
<dbReference type="RefSeq" id="WP_379569897.1">
    <property type="nucleotide sequence ID" value="NZ_JBHUFV010000007.1"/>
</dbReference>
<dbReference type="Gene3D" id="1.10.540.10">
    <property type="entry name" value="Acyl-CoA dehydrogenase/oxidase, N-terminal domain"/>
    <property type="match status" value="1"/>
</dbReference>
<reference evidence="10" key="1">
    <citation type="journal article" date="2019" name="Int. J. Syst. Evol. Microbiol.">
        <title>The Global Catalogue of Microorganisms (GCM) 10K type strain sequencing project: providing services to taxonomists for standard genome sequencing and annotation.</title>
        <authorList>
            <consortium name="The Broad Institute Genomics Platform"/>
            <consortium name="The Broad Institute Genome Sequencing Center for Infectious Disease"/>
            <person name="Wu L."/>
            <person name="Ma J."/>
        </authorList>
    </citation>
    <scope>NUCLEOTIDE SEQUENCE [LARGE SCALE GENOMIC DNA]</scope>
    <source>
        <strain evidence="10">ICMP 6774ER</strain>
    </source>
</reference>
<comment type="similarity">
    <text evidence="2 5">Belongs to the acyl-CoA dehydrogenase family.</text>
</comment>
<evidence type="ECO:0000259" key="7">
    <source>
        <dbReference type="Pfam" id="PF02770"/>
    </source>
</evidence>
<evidence type="ECO:0000256" key="5">
    <source>
        <dbReference type="RuleBase" id="RU362125"/>
    </source>
</evidence>
<dbReference type="Pfam" id="PF02771">
    <property type="entry name" value="Acyl-CoA_dh_N"/>
    <property type="match status" value="1"/>
</dbReference>
<dbReference type="Proteomes" id="UP001597368">
    <property type="component" value="Unassembled WGS sequence"/>
</dbReference>